<organism evidence="4 5">
    <name type="scientific">Manihot esculenta</name>
    <name type="common">Cassava</name>
    <name type="synonym">Jatropha manihot</name>
    <dbReference type="NCBI Taxonomy" id="3983"/>
    <lineage>
        <taxon>Eukaryota</taxon>
        <taxon>Viridiplantae</taxon>
        <taxon>Streptophyta</taxon>
        <taxon>Embryophyta</taxon>
        <taxon>Tracheophyta</taxon>
        <taxon>Spermatophyta</taxon>
        <taxon>Magnoliopsida</taxon>
        <taxon>eudicotyledons</taxon>
        <taxon>Gunneridae</taxon>
        <taxon>Pentapetalae</taxon>
        <taxon>rosids</taxon>
        <taxon>fabids</taxon>
        <taxon>Malpighiales</taxon>
        <taxon>Euphorbiaceae</taxon>
        <taxon>Crotonoideae</taxon>
        <taxon>Manihoteae</taxon>
        <taxon>Manihot</taxon>
    </lineage>
</organism>
<dbReference type="Proteomes" id="UP000091857">
    <property type="component" value="Chromosome 14"/>
</dbReference>
<evidence type="ECO:0000256" key="2">
    <source>
        <dbReference type="SAM" id="MobiDB-lite"/>
    </source>
</evidence>
<protein>
    <recommendedName>
        <fullName evidence="3">BAG domain-containing protein</fullName>
    </recommendedName>
</protein>
<dbReference type="GO" id="GO:0006457">
    <property type="term" value="P:protein folding"/>
    <property type="evidence" value="ECO:0000318"/>
    <property type="project" value="GO_Central"/>
</dbReference>
<comment type="caution">
    <text evidence="4">The sequence shown here is derived from an EMBL/GenBank/DDBJ whole genome shotgun (WGS) entry which is preliminary data.</text>
</comment>
<dbReference type="STRING" id="3983.A0A2C9UJF3"/>
<dbReference type="InterPro" id="IPR003103">
    <property type="entry name" value="BAG_domain"/>
</dbReference>
<feature type="domain" description="BAG" evidence="3">
    <location>
        <begin position="282"/>
        <end position="347"/>
    </location>
</feature>
<proteinExistence type="predicted"/>
<dbReference type="PROSITE" id="PS50096">
    <property type="entry name" value="IQ"/>
    <property type="match status" value="1"/>
</dbReference>
<evidence type="ECO:0000256" key="1">
    <source>
        <dbReference type="ARBA" id="ARBA00023186"/>
    </source>
</evidence>
<sequence>MSRIRRIEILDPYYPSIYVREASIFTPKTLAFPSFLVEEETDALSFALDLLNPKPSPFELFDSVSDLIQIENPLSVCSYKRIQKRVGYDLCLQTLCDRVSVLESTFDRLVSAKVHSSDRKYTWTKEIEGPVERKYKWTAEIKEGKNNKEVKKGGVEKNYKWTAEIKKKEEEQPISRKYTFEVSSGDAGESSGTGKKEKKEKKGRNGVRLVEIEEPNDHGVVALKQAFAKRAGASKSSKGKQKELSPQDAALLIQLTFRAYLIRRSKALRALRELAIAKSKLKEIRALFNNFSYRRQVARDAEERQRFSEKIIVLLLTVDAIEGADLMVRAAKRTMVDELEAMLDVVDPQPPEKLLSIKRRIFDMPDGVIRKEIAEGVTRVVQMLDDE</sequence>
<evidence type="ECO:0000313" key="5">
    <source>
        <dbReference type="Proteomes" id="UP000091857"/>
    </source>
</evidence>
<accession>A0A2C9UJF3</accession>
<gene>
    <name evidence="4" type="ORF">MANES_14G035500v8</name>
</gene>
<evidence type="ECO:0000259" key="3">
    <source>
        <dbReference type="Pfam" id="PF02179"/>
    </source>
</evidence>
<dbReference type="OMA" id="WEAEPTE"/>
<dbReference type="Pfam" id="PF02179">
    <property type="entry name" value="BAG"/>
    <property type="match status" value="1"/>
</dbReference>
<evidence type="ECO:0000313" key="4">
    <source>
        <dbReference type="EMBL" id="OAY30497.1"/>
    </source>
</evidence>
<dbReference type="PANTHER" id="PTHR33322">
    <property type="entry name" value="BAG DOMAIN CONTAINING PROTEIN, EXPRESSED"/>
    <property type="match status" value="1"/>
</dbReference>
<reference evidence="5" key="1">
    <citation type="journal article" date="2016" name="Nat. Biotechnol.">
        <title>Sequencing wild and cultivated cassava and related species reveals extensive interspecific hybridization and genetic diversity.</title>
        <authorList>
            <person name="Bredeson J.V."/>
            <person name="Lyons J.B."/>
            <person name="Prochnik S.E."/>
            <person name="Wu G.A."/>
            <person name="Ha C.M."/>
            <person name="Edsinger-Gonzales E."/>
            <person name="Grimwood J."/>
            <person name="Schmutz J."/>
            <person name="Rabbi I.Y."/>
            <person name="Egesi C."/>
            <person name="Nauluvula P."/>
            <person name="Lebot V."/>
            <person name="Ndunguru J."/>
            <person name="Mkamilo G."/>
            <person name="Bart R.S."/>
            <person name="Setter T.L."/>
            <person name="Gleadow R.M."/>
            <person name="Kulakow P."/>
            <person name="Ferguson M.E."/>
            <person name="Rounsley S."/>
            <person name="Rokhsar D.S."/>
        </authorList>
    </citation>
    <scope>NUCLEOTIDE SEQUENCE [LARGE SCALE GENOMIC DNA]</scope>
    <source>
        <strain evidence="5">cv. AM560-2</strain>
    </source>
</reference>
<dbReference type="GO" id="GO:0051087">
    <property type="term" value="F:protein-folding chaperone binding"/>
    <property type="evidence" value="ECO:0007669"/>
    <property type="project" value="InterPro"/>
</dbReference>
<feature type="region of interest" description="Disordered" evidence="2">
    <location>
        <begin position="178"/>
        <end position="206"/>
    </location>
</feature>
<dbReference type="EMBL" id="CM004400">
    <property type="protein sequence ID" value="OAY30497.1"/>
    <property type="molecule type" value="Genomic_DNA"/>
</dbReference>
<keyword evidence="1" id="KW-0143">Chaperone</keyword>
<keyword evidence="5" id="KW-1185">Reference proteome</keyword>
<dbReference type="PANTHER" id="PTHR33322:SF3">
    <property type="entry name" value="BAG FAMILY MOLECULAR CHAPERONE REGULATOR 7"/>
    <property type="match status" value="1"/>
</dbReference>
<dbReference type="AlphaFoldDB" id="A0A2C9UJF3"/>
<name>A0A2C9UJF3_MANES</name>
<feature type="compositionally biased region" description="Basic residues" evidence="2">
    <location>
        <begin position="196"/>
        <end position="205"/>
    </location>
</feature>
<dbReference type="OrthoDB" id="747353at2759"/>
<dbReference type="InterPro" id="IPR040400">
    <property type="entry name" value="BAG5/6/7/8"/>
</dbReference>
<dbReference type="Gramene" id="Manes.14G035500.1.v8.1">
    <property type="protein sequence ID" value="Manes.14G035500.1.v8.1.CDS"/>
    <property type="gene ID" value="Manes.14G035500.v8.1"/>
</dbReference>